<gene>
    <name evidence="4" type="ORF">EYF70_03295</name>
    <name evidence="3" type="ORF">GCM10007387_42260</name>
</gene>
<keyword evidence="5" id="KW-1185">Reference proteome</keyword>
<dbReference type="OrthoDB" id="8759334at2"/>
<evidence type="ECO:0008006" key="7">
    <source>
        <dbReference type="Google" id="ProtNLM"/>
    </source>
</evidence>
<evidence type="ECO:0000256" key="1">
    <source>
        <dbReference type="SAM" id="MobiDB-lite"/>
    </source>
</evidence>
<dbReference type="EMBL" id="BMWV01000010">
    <property type="protein sequence ID" value="GGY55285.1"/>
    <property type="molecule type" value="Genomic_DNA"/>
</dbReference>
<name>A0A411WTP2_9BURK</name>
<evidence type="ECO:0000256" key="2">
    <source>
        <dbReference type="SAM" id="SignalP"/>
    </source>
</evidence>
<protein>
    <recommendedName>
        <fullName evidence="7">Cobalt transporter</fullName>
    </recommendedName>
</protein>
<keyword evidence="2" id="KW-0732">Signal</keyword>
<evidence type="ECO:0000313" key="3">
    <source>
        <dbReference type="EMBL" id="GGY55285.1"/>
    </source>
</evidence>
<evidence type="ECO:0000313" key="4">
    <source>
        <dbReference type="EMBL" id="QBH99978.1"/>
    </source>
</evidence>
<dbReference type="EMBL" id="CP036401">
    <property type="protein sequence ID" value="QBH99978.1"/>
    <property type="molecule type" value="Genomic_DNA"/>
</dbReference>
<reference evidence="4 5" key="2">
    <citation type="submission" date="2019-02" db="EMBL/GenBank/DDBJ databases">
        <title>Draft Genome Sequences of Six Type Strains of the Genus Massilia.</title>
        <authorList>
            <person name="Miess H."/>
            <person name="Frediansyhah A."/>
            <person name="Gross H."/>
        </authorList>
    </citation>
    <scope>NUCLEOTIDE SEQUENCE [LARGE SCALE GENOMIC DNA]</scope>
    <source>
        <strain evidence="4 5">DSM 17472</strain>
    </source>
</reference>
<feature type="compositionally biased region" description="Basic and acidic residues" evidence="1">
    <location>
        <begin position="40"/>
        <end position="66"/>
    </location>
</feature>
<dbReference type="Proteomes" id="UP000628442">
    <property type="component" value="Unassembled WGS sequence"/>
</dbReference>
<dbReference type="RefSeq" id="WP_131144126.1">
    <property type="nucleotide sequence ID" value="NZ_BMWV01000010.1"/>
</dbReference>
<organism evidence="3 6">
    <name type="scientific">Pseudoduganella albidiflava</name>
    <dbReference type="NCBI Taxonomy" id="321983"/>
    <lineage>
        <taxon>Bacteria</taxon>
        <taxon>Pseudomonadati</taxon>
        <taxon>Pseudomonadota</taxon>
        <taxon>Betaproteobacteria</taxon>
        <taxon>Burkholderiales</taxon>
        <taxon>Oxalobacteraceae</taxon>
        <taxon>Telluria group</taxon>
        <taxon>Pseudoduganella</taxon>
    </lineage>
</organism>
<accession>A0A411WTP2</accession>
<dbReference type="Proteomes" id="UP000292307">
    <property type="component" value="Chromosome"/>
</dbReference>
<feature type="signal peptide" evidence="2">
    <location>
        <begin position="1"/>
        <end position="19"/>
    </location>
</feature>
<feature type="chain" id="PRO_5043669083" description="Cobalt transporter" evidence="2">
    <location>
        <begin position="20"/>
        <end position="117"/>
    </location>
</feature>
<reference evidence="3" key="1">
    <citation type="journal article" date="2014" name="Int. J. Syst. Evol. Microbiol.">
        <title>Complete genome sequence of Corynebacterium casei LMG S-19264T (=DSM 44701T), isolated from a smear-ripened cheese.</title>
        <authorList>
            <consortium name="US DOE Joint Genome Institute (JGI-PGF)"/>
            <person name="Walter F."/>
            <person name="Albersmeier A."/>
            <person name="Kalinowski J."/>
            <person name="Ruckert C."/>
        </authorList>
    </citation>
    <scope>NUCLEOTIDE SEQUENCE</scope>
    <source>
        <strain evidence="3">KCTC 12343</strain>
    </source>
</reference>
<reference evidence="3" key="3">
    <citation type="submission" date="2022-12" db="EMBL/GenBank/DDBJ databases">
        <authorList>
            <person name="Sun Q."/>
            <person name="Kim S."/>
        </authorList>
    </citation>
    <scope>NUCLEOTIDE SEQUENCE</scope>
    <source>
        <strain evidence="3">KCTC 12343</strain>
    </source>
</reference>
<evidence type="ECO:0000313" key="5">
    <source>
        <dbReference type="Proteomes" id="UP000292307"/>
    </source>
</evidence>
<feature type="region of interest" description="Disordered" evidence="1">
    <location>
        <begin position="40"/>
        <end position="117"/>
    </location>
</feature>
<sequence length="117" mass="12832">MRHLLCILLMLCLPLQSFALQWEHVLAGETTLAHEIEHDEHVPHHHEDDGSVHYDNSDESASHVQDHTCSPQPAAIPPPSQAVLPAQLMTIVRPDGPAPMPDPFLDCPHRPPSASPG</sequence>
<proteinExistence type="predicted"/>
<dbReference type="AlphaFoldDB" id="A0A411WTP2"/>
<evidence type="ECO:0000313" key="6">
    <source>
        <dbReference type="Proteomes" id="UP000628442"/>
    </source>
</evidence>